<proteinExistence type="predicted"/>
<feature type="region of interest" description="Disordered" evidence="1">
    <location>
        <begin position="140"/>
        <end position="169"/>
    </location>
</feature>
<dbReference type="EMBL" id="VTPC01003207">
    <property type="protein sequence ID" value="KAF2898891.1"/>
    <property type="molecule type" value="Genomic_DNA"/>
</dbReference>
<dbReference type="AlphaFoldDB" id="A0A8K0GH03"/>
<keyword evidence="3" id="KW-1185">Reference proteome</keyword>
<feature type="compositionally biased region" description="Basic and acidic residues" evidence="1">
    <location>
        <begin position="94"/>
        <end position="115"/>
    </location>
</feature>
<accession>A0A8K0GH03</accession>
<comment type="caution">
    <text evidence="2">The sequence shown here is derived from an EMBL/GenBank/DDBJ whole genome shotgun (WGS) entry which is preliminary data.</text>
</comment>
<evidence type="ECO:0000256" key="1">
    <source>
        <dbReference type="SAM" id="MobiDB-lite"/>
    </source>
</evidence>
<sequence>MLRVPRSLHARDCLQRRQNRGDHRTSSASKKVLPENQPQNSSSPRIYKSSEEIRVYRKTLPREKKGGKIPGISRILTALTITWLEQGSEFEQQEWSKQKRKGNENEDKEEVKEGGGEDNLGIESVRSRLRWFGHVERMEETREAEMERRGRRGRPRRVWMDGITEDKEH</sequence>
<name>A0A8K0GH03_IGNLU</name>
<evidence type="ECO:0000313" key="2">
    <source>
        <dbReference type="EMBL" id="KAF2898891.1"/>
    </source>
</evidence>
<feature type="compositionally biased region" description="Basic and acidic residues" evidence="1">
    <location>
        <begin position="9"/>
        <end position="25"/>
    </location>
</feature>
<feature type="region of interest" description="Disordered" evidence="1">
    <location>
        <begin position="90"/>
        <end position="120"/>
    </location>
</feature>
<evidence type="ECO:0000313" key="3">
    <source>
        <dbReference type="Proteomes" id="UP000801492"/>
    </source>
</evidence>
<gene>
    <name evidence="2" type="ORF">ILUMI_07284</name>
</gene>
<organism evidence="2 3">
    <name type="scientific">Ignelater luminosus</name>
    <name type="common">Cucubano</name>
    <name type="synonym">Pyrophorus luminosus</name>
    <dbReference type="NCBI Taxonomy" id="2038154"/>
    <lineage>
        <taxon>Eukaryota</taxon>
        <taxon>Metazoa</taxon>
        <taxon>Ecdysozoa</taxon>
        <taxon>Arthropoda</taxon>
        <taxon>Hexapoda</taxon>
        <taxon>Insecta</taxon>
        <taxon>Pterygota</taxon>
        <taxon>Neoptera</taxon>
        <taxon>Endopterygota</taxon>
        <taxon>Coleoptera</taxon>
        <taxon>Polyphaga</taxon>
        <taxon>Elateriformia</taxon>
        <taxon>Elateroidea</taxon>
        <taxon>Elateridae</taxon>
        <taxon>Agrypninae</taxon>
        <taxon>Pyrophorini</taxon>
        <taxon>Ignelater</taxon>
    </lineage>
</organism>
<protein>
    <submittedName>
        <fullName evidence="2">Uncharacterized protein</fullName>
    </submittedName>
</protein>
<dbReference type="Proteomes" id="UP000801492">
    <property type="component" value="Unassembled WGS sequence"/>
</dbReference>
<feature type="region of interest" description="Disordered" evidence="1">
    <location>
        <begin position="1"/>
        <end position="48"/>
    </location>
</feature>
<reference evidence="2" key="1">
    <citation type="submission" date="2019-08" db="EMBL/GenBank/DDBJ databases">
        <title>The genome of the North American firefly Photinus pyralis.</title>
        <authorList>
            <consortium name="Photinus pyralis genome working group"/>
            <person name="Fallon T.R."/>
            <person name="Sander Lower S.E."/>
            <person name="Weng J.-K."/>
        </authorList>
    </citation>
    <scope>NUCLEOTIDE SEQUENCE</scope>
    <source>
        <strain evidence="2">TRF0915ILg1</strain>
        <tissue evidence="2">Whole body</tissue>
    </source>
</reference>